<dbReference type="InterPro" id="IPR012336">
    <property type="entry name" value="Thioredoxin-like_fold"/>
</dbReference>
<proteinExistence type="predicted"/>
<protein>
    <recommendedName>
        <fullName evidence="1">Thioredoxin-like fold domain-containing protein</fullName>
    </recommendedName>
</protein>
<evidence type="ECO:0000313" key="2">
    <source>
        <dbReference type="EMBL" id="AKC96027.1"/>
    </source>
</evidence>
<dbReference type="Pfam" id="PF13192">
    <property type="entry name" value="Thioredoxin_3"/>
    <property type="match status" value="1"/>
</dbReference>
<dbReference type="Gene3D" id="3.40.30.80">
    <property type="match status" value="1"/>
</dbReference>
<evidence type="ECO:0000313" key="3">
    <source>
        <dbReference type="Proteomes" id="UP000033103"/>
    </source>
</evidence>
<dbReference type="InterPro" id="IPR036249">
    <property type="entry name" value="Thioredoxin-like_sf"/>
</dbReference>
<dbReference type="KEGG" id="sns:VC03_06030"/>
<reference evidence="2 3" key="1">
    <citation type="journal article" date="2012" name="BMC Genomics">
        <title>Genomic sequence analysis and characterization of Sneathia amnii sp. nov.</title>
        <authorList>
            <consortium name="Vaginal Microbiome Consortium (additional members)"/>
            <person name="Harwich M.D.Jr."/>
            <person name="Serrano M.G."/>
            <person name="Fettweis J.M."/>
            <person name="Alves J.M."/>
            <person name="Reimers M.A."/>
            <person name="Buck G.A."/>
            <person name="Jefferson K.K."/>
        </authorList>
    </citation>
    <scope>NUCLEOTIDE SEQUENCE [LARGE SCALE GENOMIC DNA]</scope>
    <source>
        <strain evidence="2 3">SN35</strain>
    </source>
</reference>
<name>A0A0E3ZB41_9FUSO</name>
<sequence>MLLDENIKGQLREYFKNITRPIVFHTKNTNDKMNEFLNEIITLNENLKIEKDDNLDCRDNSFEIFDGNTATGIVFSGIPGGHEFNSFILAILSIFGLGEKLTQSQIDLVKDIHDKINIDVFISLSCTFCPDVVQSLNRIALVNKNIRVNTIDGNEYIDEVREKRVMASPSLYINNKFVTSGAQSTDKLIDIIRGRHD</sequence>
<dbReference type="PATRIC" id="fig|1069640.6.peg.1197"/>
<dbReference type="AlphaFoldDB" id="A0A0E3ZB41"/>
<accession>A0A0E3ZB41</accession>
<organism evidence="2 3">
    <name type="scientific">Sneathia vaginalis</name>
    <dbReference type="NCBI Taxonomy" id="187101"/>
    <lineage>
        <taxon>Bacteria</taxon>
        <taxon>Fusobacteriati</taxon>
        <taxon>Fusobacteriota</taxon>
        <taxon>Fusobacteriia</taxon>
        <taxon>Fusobacteriales</taxon>
        <taxon>Leptotrichiaceae</taxon>
        <taxon>Sneathia</taxon>
    </lineage>
</organism>
<dbReference type="PANTHER" id="PTHR37170:SF1">
    <property type="entry name" value="GLUTAREDOXIN-LIKE PROTEIN"/>
    <property type="match status" value="1"/>
</dbReference>
<dbReference type="HOGENOM" id="CLU_082677_1_0_0"/>
<dbReference type="InterPro" id="IPR044142">
    <property type="entry name" value="AhpF_NTD_N"/>
</dbReference>
<dbReference type="RefSeq" id="WP_046329131.1">
    <property type="nucleotide sequence ID" value="NZ_CP011280.1"/>
</dbReference>
<dbReference type="PROSITE" id="PS51354">
    <property type="entry name" value="GLUTAREDOXIN_2"/>
    <property type="match status" value="1"/>
</dbReference>
<dbReference type="STRING" id="187101.VC03_06030"/>
<dbReference type="OrthoDB" id="9806179at2"/>
<dbReference type="CDD" id="cd02974">
    <property type="entry name" value="AhpF_NTD_N"/>
    <property type="match status" value="1"/>
</dbReference>
<evidence type="ECO:0000259" key="1">
    <source>
        <dbReference type="Pfam" id="PF13192"/>
    </source>
</evidence>
<dbReference type="EMBL" id="CP011280">
    <property type="protein sequence ID" value="AKC96027.1"/>
    <property type="molecule type" value="Genomic_DNA"/>
</dbReference>
<dbReference type="SUPFAM" id="SSF52833">
    <property type="entry name" value="Thioredoxin-like"/>
    <property type="match status" value="2"/>
</dbReference>
<gene>
    <name evidence="2" type="ORF">VC03_06030</name>
</gene>
<feature type="domain" description="Thioredoxin-like fold" evidence="1">
    <location>
        <begin position="117"/>
        <end position="190"/>
    </location>
</feature>
<keyword evidence="3" id="KW-1185">Reference proteome</keyword>
<dbReference type="PANTHER" id="PTHR37170">
    <property type="entry name" value="GLUTAREDOXIN-RELATED"/>
    <property type="match status" value="1"/>
</dbReference>
<dbReference type="Proteomes" id="UP000033103">
    <property type="component" value="Chromosome"/>
</dbReference>